<accession>A0AAE1HAD2</accession>
<keyword evidence="3" id="KW-0378">Hydrolase</keyword>
<dbReference type="SMART" id="SM00020">
    <property type="entry name" value="Tryp_SPc"/>
    <property type="match status" value="1"/>
</dbReference>
<dbReference type="EMBL" id="JAHWGI010000723">
    <property type="protein sequence ID" value="KAK3917348.1"/>
    <property type="molecule type" value="Genomic_DNA"/>
</dbReference>
<evidence type="ECO:0000259" key="7">
    <source>
        <dbReference type="PROSITE" id="PS50240"/>
    </source>
</evidence>
<sequence>MLRAGLLIIGAVCVLGASAGPRLPRTHLQIVGGHPVKIEEVPFQISLEKYSAHSCGGSILSQQWVLTAAHCLLYDSDVASYAVRYATDVKEQGGTLLPIKMMAYHDQYDDDRHSHDVAVLQVAKDIVYSAKAQPIKLPTVGVLPLSTDTLSVSGWGLEHMDSGGPLVNGLGVQVGLVSWGIGCGAPGYAGVYANLACPNNRAWIRSKTSIG</sequence>
<dbReference type="PROSITE" id="PS00134">
    <property type="entry name" value="TRYPSIN_HIS"/>
    <property type="match status" value="1"/>
</dbReference>
<dbReference type="AlphaFoldDB" id="A0AAE1HAD2"/>
<dbReference type="GO" id="GO:0004252">
    <property type="term" value="F:serine-type endopeptidase activity"/>
    <property type="evidence" value="ECO:0007669"/>
    <property type="project" value="InterPro"/>
</dbReference>
<keyword evidence="2" id="KW-0645">Protease</keyword>
<dbReference type="InterPro" id="IPR001314">
    <property type="entry name" value="Peptidase_S1A"/>
</dbReference>
<protein>
    <submittedName>
        <fullName evidence="8">Trypsin 3A1</fullName>
    </submittedName>
</protein>
<comment type="caution">
    <text evidence="8">The sequence shown here is derived from an EMBL/GenBank/DDBJ whole genome shotgun (WGS) entry which is preliminary data.</text>
</comment>
<evidence type="ECO:0000256" key="6">
    <source>
        <dbReference type="SAM" id="SignalP"/>
    </source>
</evidence>
<dbReference type="FunFam" id="2.40.10.10:FF:000068">
    <property type="entry name" value="transmembrane protease serine 2"/>
    <property type="match status" value="1"/>
</dbReference>
<keyword evidence="9" id="KW-1185">Reference proteome</keyword>
<dbReference type="Gene3D" id="2.40.10.10">
    <property type="entry name" value="Trypsin-like serine proteases"/>
    <property type="match status" value="3"/>
</dbReference>
<gene>
    <name evidence="8" type="ORF">KUF71_006879</name>
</gene>
<dbReference type="Pfam" id="PF00089">
    <property type="entry name" value="Trypsin"/>
    <property type="match status" value="2"/>
</dbReference>
<keyword evidence="4" id="KW-0720">Serine protease</keyword>
<dbReference type="InterPro" id="IPR043504">
    <property type="entry name" value="Peptidase_S1_PA_chymotrypsin"/>
</dbReference>
<comment type="similarity">
    <text evidence="1">Belongs to the peptidase S1 family.</text>
</comment>
<dbReference type="CDD" id="cd00190">
    <property type="entry name" value="Tryp_SPc"/>
    <property type="match status" value="1"/>
</dbReference>
<keyword evidence="6" id="KW-0732">Signal</keyword>
<dbReference type="PROSITE" id="PS50240">
    <property type="entry name" value="TRYPSIN_DOM"/>
    <property type="match status" value="1"/>
</dbReference>
<name>A0AAE1HAD2_9NEOP</name>
<dbReference type="PANTHER" id="PTHR24276">
    <property type="entry name" value="POLYSERASE-RELATED"/>
    <property type="match status" value="1"/>
</dbReference>
<dbReference type="GO" id="GO:0006508">
    <property type="term" value="P:proteolysis"/>
    <property type="evidence" value="ECO:0007669"/>
    <property type="project" value="UniProtKB-KW"/>
</dbReference>
<keyword evidence="5" id="KW-1015">Disulfide bond</keyword>
<dbReference type="InterPro" id="IPR009003">
    <property type="entry name" value="Peptidase_S1_PA"/>
</dbReference>
<dbReference type="PANTHER" id="PTHR24276:SF91">
    <property type="entry name" value="AT26814P-RELATED"/>
    <property type="match status" value="1"/>
</dbReference>
<dbReference type="Proteomes" id="UP001219518">
    <property type="component" value="Unassembled WGS sequence"/>
</dbReference>
<feature type="chain" id="PRO_5041988901" evidence="6">
    <location>
        <begin position="20"/>
        <end position="211"/>
    </location>
</feature>
<evidence type="ECO:0000256" key="4">
    <source>
        <dbReference type="ARBA" id="ARBA00022825"/>
    </source>
</evidence>
<evidence type="ECO:0000256" key="3">
    <source>
        <dbReference type="ARBA" id="ARBA00022801"/>
    </source>
</evidence>
<evidence type="ECO:0000256" key="2">
    <source>
        <dbReference type="ARBA" id="ARBA00022670"/>
    </source>
</evidence>
<dbReference type="PRINTS" id="PR00722">
    <property type="entry name" value="CHYMOTRYPSIN"/>
</dbReference>
<feature type="domain" description="Peptidase S1" evidence="7">
    <location>
        <begin position="30"/>
        <end position="209"/>
    </location>
</feature>
<feature type="signal peptide" evidence="6">
    <location>
        <begin position="1"/>
        <end position="19"/>
    </location>
</feature>
<evidence type="ECO:0000256" key="1">
    <source>
        <dbReference type="ARBA" id="ARBA00007664"/>
    </source>
</evidence>
<dbReference type="InterPro" id="IPR050430">
    <property type="entry name" value="Peptidase_S1"/>
</dbReference>
<reference evidence="8" key="1">
    <citation type="submission" date="2021-07" db="EMBL/GenBank/DDBJ databases">
        <authorList>
            <person name="Catto M.A."/>
            <person name="Jacobson A."/>
            <person name="Kennedy G."/>
            <person name="Labadie P."/>
            <person name="Hunt B.G."/>
            <person name="Srinivasan R."/>
        </authorList>
    </citation>
    <scope>NUCLEOTIDE SEQUENCE</scope>
    <source>
        <strain evidence="8">PL_HMW_Pooled</strain>
        <tissue evidence="8">Head</tissue>
    </source>
</reference>
<evidence type="ECO:0000313" key="9">
    <source>
        <dbReference type="Proteomes" id="UP001219518"/>
    </source>
</evidence>
<evidence type="ECO:0000313" key="8">
    <source>
        <dbReference type="EMBL" id="KAK3917348.1"/>
    </source>
</evidence>
<proteinExistence type="inferred from homology"/>
<reference evidence="8" key="2">
    <citation type="journal article" date="2023" name="BMC Genomics">
        <title>Pest status, molecular evolution, and epigenetic factors derived from the genome assembly of Frankliniella fusca, a thysanopteran phytovirus vector.</title>
        <authorList>
            <person name="Catto M.A."/>
            <person name="Labadie P.E."/>
            <person name="Jacobson A.L."/>
            <person name="Kennedy G.G."/>
            <person name="Srinivasan R."/>
            <person name="Hunt B.G."/>
        </authorList>
    </citation>
    <scope>NUCLEOTIDE SEQUENCE</scope>
    <source>
        <strain evidence="8">PL_HMW_Pooled</strain>
    </source>
</reference>
<dbReference type="InterPro" id="IPR001254">
    <property type="entry name" value="Trypsin_dom"/>
</dbReference>
<evidence type="ECO:0000256" key="5">
    <source>
        <dbReference type="ARBA" id="ARBA00023157"/>
    </source>
</evidence>
<dbReference type="SUPFAM" id="SSF50494">
    <property type="entry name" value="Trypsin-like serine proteases"/>
    <property type="match status" value="1"/>
</dbReference>
<dbReference type="InterPro" id="IPR018114">
    <property type="entry name" value="TRYPSIN_HIS"/>
</dbReference>
<organism evidence="8 9">
    <name type="scientific">Frankliniella fusca</name>
    <dbReference type="NCBI Taxonomy" id="407009"/>
    <lineage>
        <taxon>Eukaryota</taxon>
        <taxon>Metazoa</taxon>
        <taxon>Ecdysozoa</taxon>
        <taxon>Arthropoda</taxon>
        <taxon>Hexapoda</taxon>
        <taxon>Insecta</taxon>
        <taxon>Pterygota</taxon>
        <taxon>Neoptera</taxon>
        <taxon>Paraneoptera</taxon>
        <taxon>Thysanoptera</taxon>
        <taxon>Terebrantia</taxon>
        <taxon>Thripoidea</taxon>
        <taxon>Thripidae</taxon>
        <taxon>Frankliniella</taxon>
    </lineage>
</organism>